<comment type="similarity">
    <text evidence="1 2">Belongs to the enoyl-CoA hydratase/isomerase family.</text>
</comment>
<dbReference type="CDD" id="cd06558">
    <property type="entry name" value="crotonase-like"/>
    <property type="match status" value="1"/>
</dbReference>
<dbReference type="PANTHER" id="PTHR11941">
    <property type="entry name" value="ENOYL-COA HYDRATASE-RELATED"/>
    <property type="match status" value="1"/>
</dbReference>
<gene>
    <name evidence="3" type="ORF">ACFO0N_20520</name>
</gene>
<dbReference type="InterPro" id="IPR018376">
    <property type="entry name" value="Enoyl-CoA_hyd/isom_CS"/>
</dbReference>
<keyword evidence="4" id="KW-1185">Reference proteome</keyword>
<protein>
    <submittedName>
        <fullName evidence="3">Enoyl-CoA hydratase/isomerase family protein</fullName>
    </submittedName>
</protein>
<evidence type="ECO:0000313" key="3">
    <source>
        <dbReference type="EMBL" id="MFC4360337.1"/>
    </source>
</evidence>
<dbReference type="InterPro" id="IPR029045">
    <property type="entry name" value="ClpP/crotonase-like_dom_sf"/>
</dbReference>
<dbReference type="Proteomes" id="UP001595921">
    <property type="component" value="Unassembled WGS sequence"/>
</dbReference>
<dbReference type="Gene3D" id="3.90.226.10">
    <property type="entry name" value="2-enoyl-CoA Hydratase, Chain A, domain 1"/>
    <property type="match status" value="1"/>
</dbReference>
<dbReference type="GO" id="GO:0003824">
    <property type="term" value="F:catalytic activity"/>
    <property type="evidence" value="ECO:0007669"/>
    <property type="project" value="UniProtKB-ARBA"/>
</dbReference>
<dbReference type="PROSITE" id="PS00166">
    <property type="entry name" value="ENOYL_COA_HYDRATASE"/>
    <property type="match status" value="1"/>
</dbReference>
<evidence type="ECO:0000256" key="1">
    <source>
        <dbReference type="ARBA" id="ARBA00005254"/>
    </source>
</evidence>
<sequence length="271" mass="29576">MWERTDDGNVETYEDISYGVTDGIATITIERPDVYNAFTRNTVLELNDAARTAEDDEDVYAVVLTGAGKGFCSGADTTEMPDWDAQSPEEYGAFLWLIQQFVWNLRTMATPSIAAVNGPAIGAGCDFALACDLRVVGDEGVMREGFVNVGLVPGDGGAWLLPRLVGESKAREYLLTGRDITPEDAVDIGLAVERADDALSAAGDLAAEIRDKPATAVQHTNRLVDPQQSFDEYCRKAAEYQWDCVVDDEHKEAVAAFNEGREPAFDRSYDD</sequence>
<dbReference type="AlphaFoldDB" id="A0ABD5PHJ8"/>
<comment type="caution">
    <text evidence="3">The sequence shown here is derived from an EMBL/GenBank/DDBJ whole genome shotgun (WGS) entry which is preliminary data.</text>
</comment>
<dbReference type="RefSeq" id="WP_267620394.1">
    <property type="nucleotide sequence ID" value="NZ_JAODIW010000005.1"/>
</dbReference>
<dbReference type="SUPFAM" id="SSF52096">
    <property type="entry name" value="ClpP/crotonase"/>
    <property type="match status" value="1"/>
</dbReference>
<dbReference type="Pfam" id="PF00378">
    <property type="entry name" value="ECH_1"/>
    <property type="match status" value="1"/>
</dbReference>
<proteinExistence type="inferred from homology"/>
<dbReference type="InterPro" id="IPR001753">
    <property type="entry name" value="Enoyl-CoA_hydra/iso"/>
</dbReference>
<evidence type="ECO:0000313" key="4">
    <source>
        <dbReference type="Proteomes" id="UP001595921"/>
    </source>
</evidence>
<name>A0ABD5PHJ8_9EURY</name>
<accession>A0ABD5PHJ8</accession>
<dbReference type="EMBL" id="JBHSDS010000017">
    <property type="protein sequence ID" value="MFC4360337.1"/>
    <property type="molecule type" value="Genomic_DNA"/>
</dbReference>
<organism evidence="3 4">
    <name type="scientific">Halobium salinum</name>
    <dbReference type="NCBI Taxonomy" id="1364940"/>
    <lineage>
        <taxon>Archaea</taxon>
        <taxon>Methanobacteriati</taxon>
        <taxon>Methanobacteriota</taxon>
        <taxon>Stenosarchaea group</taxon>
        <taxon>Halobacteria</taxon>
        <taxon>Halobacteriales</taxon>
        <taxon>Haloferacaceae</taxon>
        <taxon>Halobium</taxon>
    </lineage>
</organism>
<evidence type="ECO:0000256" key="2">
    <source>
        <dbReference type="RuleBase" id="RU003707"/>
    </source>
</evidence>
<dbReference type="PANTHER" id="PTHR11941:SF54">
    <property type="entry name" value="ENOYL-COA HYDRATASE, MITOCHONDRIAL"/>
    <property type="match status" value="1"/>
</dbReference>
<reference evidence="3 4" key="1">
    <citation type="journal article" date="2019" name="Int. J. Syst. Evol. Microbiol.">
        <title>The Global Catalogue of Microorganisms (GCM) 10K type strain sequencing project: providing services to taxonomists for standard genome sequencing and annotation.</title>
        <authorList>
            <consortium name="The Broad Institute Genomics Platform"/>
            <consortium name="The Broad Institute Genome Sequencing Center for Infectious Disease"/>
            <person name="Wu L."/>
            <person name="Ma J."/>
        </authorList>
    </citation>
    <scope>NUCLEOTIDE SEQUENCE [LARGE SCALE GENOMIC DNA]</scope>
    <source>
        <strain evidence="3 4">CGMCC 1.12553</strain>
    </source>
</reference>